<keyword evidence="1" id="KW-0732">Signal</keyword>
<protein>
    <submittedName>
        <fullName evidence="2">Uncharacterized protein</fullName>
    </submittedName>
</protein>
<gene>
    <name evidence="2" type="ORF">GWI33_003008</name>
</gene>
<accession>A0A834MG12</accession>
<feature type="signal peptide" evidence="1">
    <location>
        <begin position="1"/>
        <end position="15"/>
    </location>
</feature>
<evidence type="ECO:0000313" key="2">
    <source>
        <dbReference type="EMBL" id="KAF7282208.1"/>
    </source>
</evidence>
<evidence type="ECO:0000313" key="3">
    <source>
        <dbReference type="Proteomes" id="UP000625711"/>
    </source>
</evidence>
<evidence type="ECO:0000256" key="1">
    <source>
        <dbReference type="SAM" id="SignalP"/>
    </source>
</evidence>
<name>A0A834MG12_RHYFE</name>
<organism evidence="2 3">
    <name type="scientific">Rhynchophorus ferrugineus</name>
    <name type="common">Red palm weevil</name>
    <name type="synonym">Curculio ferrugineus</name>
    <dbReference type="NCBI Taxonomy" id="354439"/>
    <lineage>
        <taxon>Eukaryota</taxon>
        <taxon>Metazoa</taxon>
        <taxon>Ecdysozoa</taxon>
        <taxon>Arthropoda</taxon>
        <taxon>Hexapoda</taxon>
        <taxon>Insecta</taxon>
        <taxon>Pterygota</taxon>
        <taxon>Neoptera</taxon>
        <taxon>Endopterygota</taxon>
        <taxon>Coleoptera</taxon>
        <taxon>Polyphaga</taxon>
        <taxon>Cucujiformia</taxon>
        <taxon>Curculionidae</taxon>
        <taxon>Dryophthorinae</taxon>
        <taxon>Rhynchophorus</taxon>
    </lineage>
</organism>
<dbReference type="EMBL" id="JAACXV010000183">
    <property type="protein sequence ID" value="KAF7282208.1"/>
    <property type="molecule type" value="Genomic_DNA"/>
</dbReference>
<keyword evidence="3" id="KW-1185">Reference proteome</keyword>
<reference evidence="2" key="1">
    <citation type="submission" date="2020-08" db="EMBL/GenBank/DDBJ databases">
        <title>Genome sequencing and assembly of the red palm weevil Rhynchophorus ferrugineus.</title>
        <authorList>
            <person name="Dias G.B."/>
            <person name="Bergman C.M."/>
            <person name="Manee M."/>
        </authorList>
    </citation>
    <scope>NUCLEOTIDE SEQUENCE</scope>
    <source>
        <strain evidence="2">AA-2017</strain>
        <tissue evidence="2">Whole larva</tissue>
    </source>
</reference>
<feature type="chain" id="PRO_5032783813" evidence="1">
    <location>
        <begin position="16"/>
        <end position="266"/>
    </location>
</feature>
<sequence length="266" mass="29812">MKVVLALALVVLAKASPIAGGLIPAWDYLASPVTHQVADVVTHQAHKGQIRDIDAAVQDLRSKIHGVGSRWTGPLMHHADEAVSARAVHELAKDVMHENYRWAGAGTHDSIAHELHKVVQAVVAARLAVHEMHKSSGIFGVHLSKFDADYFHSKLQSLIHDFDREEVEHEIHHHHHWVRHLHHLQQFIHDQIQQIESETFGMAVHPTLTAQVREVLGCLKTLEHHLMELEMAHQLAILELGKVQVHHTAHDTDVVHGGIVMHDQAF</sequence>
<comment type="caution">
    <text evidence="2">The sequence shown here is derived from an EMBL/GenBank/DDBJ whole genome shotgun (WGS) entry which is preliminary data.</text>
</comment>
<dbReference type="AlphaFoldDB" id="A0A834MG12"/>
<dbReference type="OrthoDB" id="10646065at2759"/>
<proteinExistence type="predicted"/>
<dbReference type="Proteomes" id="UP000625711">
    <property type="component" value="Unassembled WGS sequence"/>
</dbReference>